<dbReference type="Pfam" id="PF05193">
    <property type="entry name" value="Peptidase_M16_C"/>
    <property type="match status" value="2"/>
</dbReference>
<proteinExistence type="inferred from homology"/>
<dbReference type="EMBL" id="FNBI01000001">
    <property type="protein sequence ID" value="SDE75606.1"/>
    <property type="molecule type" value="Genomic_DNA"/>
</dbReference>
<sequence length="989" mass="106012">MRRAWLAEGAASGYRVVPMAFPSRAYRAPVLLFLGLGLAGLAPVSGQQAPAPQAAPVAPVQQPAPAAVPPIPGVDQTPWLYKGSDLPQDKAWAFGTLPNGLRYAVRKNGVPPGQVAVRVRIDAGSLNERDSERGFAHFIEHLSFRGSEYVPDGEAKRIWQRFGATFGSDSNASTTPTQTVYKLDLPGATEAGLDESLKILSGMMEKPALTDAALAAERPVVLAERREQPGPQVRWSDKLRETFFAGQPLSQRSPIGQVETLQAATAASVRAFHDRWYRPERAVVIISGDMDPAVFARLIAKNFADWKGVGEKPVDPDFGTPQADQPPSASIAEPGLPPVVVMGVMRPWRYQDDTIIFNQKRLVDMLATRLISRRLETRARAGGSFLQAGVSLDDVSRSANLTAVNIVPVGDDWEAALKDVRAVIADAMATAPGQAEVDRELTDFDTIMRTQVETARVEAGARQADDMVEALDIRETVTGPETSYAILKDAIAKKMFTPETLLASTRKIFQGDATRALVNTRSPDPGVATKLAAALKADVSALAGKRRQQANVTFAQLPRLGTPGKVVSRQAIPALDMEQVVFANGVRLLLFPNASETGRVYLRARFGQGYNALPANRESPIWAADLALMAGGIGKLDQGDLDQLSAGRRLGLDFGIENDAFALGAITSPSDYADNLQLMAAKLAAPAWDPAPLTRAKAVVRAAYAGFSASPDGVISRDLERLLHDGDPRWGTPTPEVVAGTTPAAFKALWAPLLASGPIEVSVFGDVKADEAIAAVGRTFGALKPRPAATGAAPAIRFPAHVAAPVVRTHDGAADQAAAVIAWPTGGGSADWRDRTRLDVLAQVFSDRLFDRLRSEAGASYTPQVASQWPIGLSGGGRMIAIGQVAPDKVDFFFTLAREIAADLVANPIGADELQRIKRPMGQFILRASSGNQFWLQQLGGASFDPKRVEATQQLAQDFVSIDPAQLQAVAVKYLRPERDWTLKVVPKK</sequence>
<keyword evidence="7" id="KW-0482">Metalloprotease</keyword>
<keyword evidence="4" id="KW-0479">Metal-binding</keyword>
<evidence type="ECO:0000256" key="6">
    <source>
        <dbReference type="ARBA" id="ARBA00022833"/>
    </source>
</evidence>
<dbReference type="PANTHER" id="PTHR43690">
    <property type="entry name" value="NARDILYSIN"/>
    <property type="match status" value="1"/>
</dbReference>
<evidence type="ECO:0000256" key="2">
    <source>
        <dbReference type="ARBA" id="ARBA00007261"/>
    </source>
</evidence>
<dbReference type="Proteomes" id="UP000323502">
    <property type="component" value="Unassembled WGS sequence"/>
</dbReference>
<dbReference type="GO" id="GO:0006508">
    <property type="term" value="P:proteolysis"/>
    <property type="evidence" value="ECO:0007669"/>
    <property type="project" value="UniProtKB-KW"/>
</dbReference>
<evidence type="ECO:0000256" key="4">
    <source>
        <dbReference type="ARBA" id="ARBA00022723"/>
    </source>
</evidence>
<feature type="domain" description="Peptidase M16 C-terminal" evidence="11">
    <location>
        <begin position="264"/>
        <end position="440"/>
    </location>
</feature>
<evidence type="ECO:0000313" key="12">
    <source>
        <dbReference type="EMBL" id="SDE75606.1"/>
    </source>
</evidence>
<dbReference type="InterPro" id="IPR050626">
    <property type="entry name" value="Peptidase_M16"/>
</dbReference>
<dbReference type="InterPro" id="IPR011765">
    <property type="entry name" value="Pept_M16_N"/>
</dbReference>
<dbReference type="InterPro" id="IPR007863">
    <property type="entry name" value="Peptidase_M16_C"/>
</dbReference>
<comment type="cofactor">
    <cofactor evidence="1">
        <name>Zn(2+)</name>
        <dbReference type="ChEBI" id="CHEBI:29105"/>
    </cofactor>
</comment>
<keyword evidence="3 12" id="KW-0645">Protease</keyword>
<evidence type="ECO:0000256" key="9">
    <source>
        <dbReference type="SAM" id="MobiDB-lite"/>
    </source>
</evidence>
<protein>
    <submittedName>
        <fullName evidence="12">Zinc protease</fullName>
    </submittedName>
</protein>
<dbReference type="InterPro" id="IPR001431">
    <property type="entry name" value="Pept_M16_Zn_BS"/>
</dbReference>
<feature type="domain" description="Peptidase M16 N-terminal" evidence="10">
    <location>
        <begin position="114"/>
        <end position="250"/>
    </location>
</feature>
<evidence type="ECO:0000256" key="5">
    <source>
        <dbReference type="ARBA" id="ARBA00022801"/>
    </source>
</evidence>
<comment type="similarity">
    <text evidence="2 8">Belongs to the peptidase M16 family.</text>
</comment>
<keyword evidence="6" id="KW-0862">Zinc</keyword>
<dbReference type="PROSITE" id="PS00143">
    <property type="entry name" value="INSULINASE"/>
    <property type="match status" value="1"/>
</dbReference>
<feature type="region of interest" description="Disordered" evidence="9">
    <location>
        <begin position="312"/>
        <end position="332"/>
    </location>
</feature>
<evidence type="ECO:0000256" key="8">
    <source>
        <dbReference type="RuleBase" id="RU004447"/>
    </source>
</evidence>
<feature type="domain" description="Peptidase M16 C-terminal" evidence="11">
    <location>
        <begin position="759"/>
        <end position="919"/>
    </location>
</feature>
<dbReference type="SUPFAM" id="SSF63411">
    <property type="entry name" value="LuxS/MPP-like metallohydrolase"/>
    <property type="match status" value="3"/>
</dbReference>
<accession>A0A1G7FI31</accession>
<evidence type="ECO:0000259" key="11">
    <source>
        <dbReference type="Pfam" id="PF05193"/>
    </source>
</evidence>
<dbReference type="AlphaFoldDB" id="A0A1G7FI31"/>
<keyword evidence="13" id="KW-1185">Reference proteome</keyword>
<dbReference type="Pfam" id="PF00675">
    <property type="entry name" value="Peptidase_M16"/>
    <property type="match status" value="1"/>
</dbReference>
<evidence type="ECO:0000313" key="13">
    <source>
        <dbReference type="Proteomes" id="UP000323502"/>
    </source>
</evidence>
<gene>
    <name evidence="12" type="ORF">SAMN05216557_101418</name>
</gene>
<dbReference type="Gene3D" id="3.30.830.10">
    <property type="entry name" value="Metalloenzyme, LuxS/M16 peptidase-like"/>
    <property type="match status" value="3"/>
</dbReference>
<name>A0A1G7FI31_9SPHN</name>
<dbReference type="PANTHER" id="PTHR43690:SF17">
    <property type="entry name" value="PROTEIN YHJJ"/>
    <property type="match status" value="1"/>
</dbReference>
<dbReference type="GO" id="GO:0004222">
    <property type="term" value="F:metalloendopeptidase activity"/>
    <property type="evidence" value="ECO:0007669"/>
    <property type="project" value="InterPro"/>
</dbReference>
<dbReference type="GO" id="GO:0046872">
    <property type="term" value="F:metal ion binding"/>
    <property type="evidence" value="ECO:0007669"/>
    <property type="project" value="UniProtKB-KW"/>
</dbReference>
<evidence type="ECO:0000259" key="10">
    <source>
        <dbReference type="Pfam" id="PF00675"/>
    </source>
</evidence>
<evidence type="ECO:0000256" key="7">
    <source>
        <dbReference type="ARBA" id="ARBA00023049"/>
    </source>
</evidence>
<keyword evidence="5" id="KW-0378">Hydrolase</keyword>
<reference evidence="12 13" key="1">
    <citation type="submission" date="2016-10" db="EMBL/GenBank/DDBJ databases">
        <authorList>
            <person name="Varghese N."/>
            <person name="Submissions S."/>
        </authorList>
    </citation>
    <scope>NUCLEOTIDE SEQUENCE [LARGE SCALE GENOMIC DNA]</scope>
    <source>
        <strain evidence="12 13">S7-754</strain>
    </source>
</reference>
<evidence type="ECO:0000256" key="1">
    <source>
        <dbReference type="ARBA" id="ARBA00001947"/>
    </source>
</evidence>
<evidence type="ECO:0000256" key="3">
    <source>
        <dbReference type="ARBA" id="ARBA00022670"/>
    </source>
</evidence>
<dbReference type="InterPro" id="IPR011249">
    <property type="entry name" value="Metalloenz_LuxS/M16"/>
</dbReference>
<organism evidence="12 13">
    <name type="scientific">Sphingomonas carotinifaciens</name>
    <dbReference type="NCBI Taxonomy" id="1166323"/>
    <lineage>
        <taxon>Bacteria</taxon>
        <taxon>Pseudomonadati</taxon>
        <taxon>Pseudomonadota</taxon>
        <taxon>Alphaproteobacteria</taxon>
        <taxon>Sphingomonadales</taxon>
        <taxon>Sphingomonadaceae</taxon>
        <taxon>Sphingomonas</taxon>
    </lineage>
</organism>